<protein>
    <submittedName>
        <fullName evidence="1">Uncharacterized protein</fullName>
    </submittedName>
</protein>
<reference evidence="1" key="1">
    <citation type="submission" date="2021-02" db="EMBL/GenBank/DDBJ databases">
        <authorList>
            <consortium name="DOE Joint Genome Institute"/>
            <person name="Ahrendt S."/>
            <person name="Looney B.P."/>
            <person name="Miyauchi S."/>
            <person name="Morin E."/>
            <person name="Drula E."/>
            <person name="Courty P.E."/>
            <person name="Chicoki N."/>
            <person name="Fauchery L."/>
            <person name="Kohler A."/>
            <person name="Kuo A."/>
            <person name="Labutti K."/>
            <person name="Pangilinan J."/>
            <person name="Lipzen A."/>
            <person name="Riley R."/>
            <person name="Andreopoulos W."/>
            <person name="He G."/>
            <person name="Johnson J."/>
            <person name="Barry K.W."/>
            <person name="Grigoriev I.V."/>
            <person name="Nagy L."/>
            <person name="Hibbett D."/>
            <person name="Henrissat B."/>
            <person name="Matheny P.B."/>
            <person name="Labbe J."/>
            <person name="Martin F."/>
        </authorList>
    </citation>
    <scope>NUCLEOTIDE SEQUENCE</scope>
    <source>
        <strain evidence="1">EC-137</strain>
    </source>
</reference>
<evidence type="ECO:0000313" key="2">
    <source>
        <dbReference type="Proteomes" id="UP000814128"/>
    </source>
</evidence>
<gene>
    <name evidence="1" type="ORF">K488DRAFT_59721</name>
</gene>
<reference evidence="1" key="2">
    <citation type="journal article" date="2022" name="New Phytol.">
        <title>Evolutionary transition to the ectomycorrhizal habit in the genomes of a hyperdiverse lineage of mushroom-forming fungi.</title>
        <authorList>
            <person name="Looney B."/>
            <person name="Miyauchi S."/>
            <person name="Morin E."/>
            <person name="Drula E."/>
            <person name="Courty P.E."/>
            <person name="Kohler A."/>
            <person name="Kuo A."/>
            <person name="LaButti K."/>
            <person name="Pangilinan J."/>
            <person name="Lipzen A."/>
            <person name="Riley R."/>
            <person name="Andreopoulos W."/>
            <person name="He G."/>
            <person name="Johnson J."/>
            <person name="Nolan M."/>
            <person name="Tritt A."/>
            <person name="Barry K.W."/>
            <person name="Grigoriev I.V."/>
            <person name="Nagy L.G."/>
            <person name="Hibbett D."/>
            <person name="Henrissat B."/>
            <person name="Matheny P.B."/>
            <person name="Labbe J."/>
            <person name="Martin F.M."/>
        </authorList>
    </citation>
    <scope>NUCLEOTIDE SEQUENCE</scope>
    <source>
        <strain evidence="1">EC-137</strain>
    </source>
</reference>
<sequence length="158" mass="18164">MKGPYGQNRFIFRSWPRDPKGQVIRSELPLRGKYTAPWLELWGETLYDFYGTERIPGVPNLRTLTTGSRMAATMRMFGELDAAPTEIAWADREASPREVPPFDIGTLVKEFEEKCGPDYDLTTEDAIARGLPKLERFLPFHLLPEKLIVHDPYHTLKV</sequence>
<evidence type="ECO:0000313" key="1">
    <source>
        <dbReference type="EMBL" id="KAI0028036.1"/>
    </source>
</evidence>
<dbReference type="Proteomes" id="UP000814128">
    <property type="component" value="Unassembled WGS sequence"/>
</dbReference>
<proteinExistence type="predicted"/>
<dbReference type="EMBL" id="MU273801">
    <property type="protein sequence ID" value="KAI0028036.1"/>
    <property type="molecule type" value="Genomic_DNA"/>
</dbReference>
<name>A0ACB8Q8X4_9AGAM</name>
<organism evidence="1 2">
    <name type="scientific">Vararia minispora EC-137</name>
    <dbReference type="NCBI Taxonomy" id="1314806"/>
    <lineage>
        <taxon>Eukaryota</taxon>
        <taxon>Fungi</taxon>
        <taxon>Dikarya</taxon>
        <taxon>Basidiomycota</taxon>
        <taxon>Agaricomycotina</taxon>
        <taxon>Agaricomycetes</taxon>
        <taxon>Russulales</taxon>
        <taxon>Lachnocladiaceae</taxon>
        <taxon>Vararia</taxon>
    </lineage>
</organism>
<comment type="caution">
    <text evidence="1">The sequence shown here is derived from an EMBL/GenBank/DDBJ whole genome shotgun (WGS) entry which is preliminary data.</text>
</comment>
<accession>A0ACB8Q8X4</accession>
<keyword evidence="2" id="KW-1185">Reference proteome</keyword>
<feature type="non-terminal residue" evidence="1">
    <location>
        <position position="158"/>
    </location>
</feature>